<keyword evidence="4" id="KW-1003">Cell membrane</keyword>
<comment type="subunit">
    <text evidence="2">The complex is composed of two ATP-binding proteins (GsiA), two transmembrane proteins (GsiC and GsiD) and a solute-binding protein (GsiB).</text>
</comment>
<evidence type="ECO:0000256" key="7">
    <source>
        <dbReference type="ARBA" id="ARBA00022741"/>
    </source>
</evidence>
<evidence type="ECO:0000256" key="8">
    <source>
        <dbReference type="ARBA" id="ARBA00022801"/>
    </source>
</evidence>
<keyword evidence="6" id="KW-0677">Repeat</keyword>
<keyword evidence="11" id="KW-0472">Membrane</keyword>
<evidence type="ECO:0000313" key="19">
    <source>
        <dbReference type="Proteomes" id="UP000233769"/>
    </source>
</evidence>
<sequence length="351" mass="37558">MSVIPDVSDPFAADRGGPAQPLLTVSGLVKHFPVRKGAGPKKTVRAVDGIDLTVLKGETLGIVGESGCGKSTTAKLIMGLIERDAGQMLYDGQPVGERAMPWRSYRRAVQMVFQDSYASLNPRMTVEQSIAFGPKVNGVPGRQAVDRARTLLDRVGLEPKRFAGRYPHEISGGQRQRVNIARALALEPRLVLLDEAVSALDKSVEAQVLNLLLDLKQEFGLTYIFISHDLNVVRFISDRVMVMYLGRVAEIGPSDTVLAAPAHPYTQALLASMPSLDPDNRTEEALLAGDPPNPIDPPSGCRFHPRCALAADVCSGTEPALDAVAPLHRVACLARQAGSSHPAAPARALAA</sequence>
<evidence type="ECO:0000313" key="18">
    <source>
        <dbReference type="EMBL" id="SOR31417.1"/>
    </source>
</evidence>
<dbReference type="Proteomes" id="UP000233769">
    <property type="component" value="Chromosome tk0001"/>
</dbReference>
<keyword evidence="7" id="KW-0547">Nucleotide-binding</keyword>
<comment type="catalytic activity">
    <reaction evidence="16">
        <text>glutathione(out) + ATP + H2O = glutathione(in) + ADP + phosphate + H(+)</text>
        <dbReference type="Rhea" id="RHEA:29791"/>
        <dbReference type="ChEBI" id="CHEBI:15377"/>
        <dbReference type="ChEBI" id="CHEBI:15378"/>
        <dbReference type="ChEBI" id="CHEBI:30616"/>
        <dbReference type="ChEBI" id="CHEBI:43474"/>
        <dbReference type="ChEBI" id="CHEBI:57925"/>
        <dbReference type="ChEBI" id="CHEBI:456216"/>
        <dbReference type="EC" id="7.4.2.10"/>
    </reaction>
</comment>
<dbReference type="PROSITE" id="PS50893">
    <property type="entry name" value="ABC_TRANSPORTER_2"/>
    <property type="match status" value="1"/>
</dbReference>
<reference evidence="19" key="1">
    <citation type="submission" date="2017-10" db="EMBL/GenBank/DDBJ databases">
        <authorList>
            <person name="Regsiter A."/>
            <person name="William W."/>
        </authorList>
    </citation>
    <scope>NUCLEOTIDE SEQUENCE [LARGE SCALE GENOMIC DNA]</scope>
</reference>
<evidence type="ECO:0000256" key="4">
    <source>
        <dbReference type="ARBA" id="ARBA00022475"/>
    </source>
</evidence>
<evidence type="ECO:0000256" key="5">
    <source>
        <dbReference type="ARBA" id="ARBA00022519"/>
    </source>
</evidence>
<dbReference type="GO" id="GO:0005524">
    <property type="term" value="F:ATP binding"/>
    <property type="evidence" value="ECO:0007669"/>
    <property type="project" value="UniProtKB-KW"/>
</dbReference>
<evidence type="ECO:0000256" key="3">
    <source>
        <dbReference type="ARBA" id="ARBA00022448"/>
    </source>
</evidence>
<dbReference type="InterPro" id="IPR027417">
    <property type="entry name" value="P-loop_NTPase"/>
</dbReference>
<evidence type="ECO:0000256" key="9">
    <source>
        <dbReference type="ARBA" id="ARBA00022840"/>
    </source>
</evidence>
<dbReference type="InterPro" id="IPR003439">
    <property type="entry name" value="ABC_transporter-like_ATP-bd"/>
</dbReference>
<proteinExistence type="inferred from homology"/>
<dbReference type="SUPFAM" id="SSF52540">
    <property type="entry name" value="P-loop containing nucleoside triphosphate hydrolases"/>
    <property type="match status" value="1"/>
</dbReference>
<accession>A0A2N9AVS1</accession>
<evidence type="ECO:0000256" key="10">
    <source>
        <dbReference type="ARBA" id="ARBA00022967"/>
    </source>
</evidence>
<keyword evidence="3" id="KW-0813">Transport</keyword>
<gene>
    <name evidence="18" type="primary">dppF</name>
    <name evidence="18" type="ORF">TK0001_4832</name>
</gene>
<evidence type="ECO:0000256" key="15">
    <source>
        <dbReference type="ARBA" id="ARBA00041187"/>
    </source>
</evidence>
<organism evidence="18 19">
    <name type="scientific">Methylorubrum extorquens</name>
    <name type="common">Methylobacterium dichloromethanicum</name>
    <name type="synonym">Methylobacterium extorquens</name>
    <dbReference type="NCBI Taxonomy" id="408"/>
    <lineage>
        <taxon>Bacteria</taxon>
        <taxon>Pseudomonadati</taxon>
        <taxon>Pseudomonadota</taxon>
        <taxon>Alphaproteobacteria</taxon>
        <taxon>Hyphomicrobiales</taxon>
        <taxon>Methylobacteriaceae</taxon>
        <taxon>Methylorubrum</taxon>
    </lineage>
</organism>
<evidence type="ECO:0000256" key="1">
    <source>
        <dbReference type="ARBA" id="ARBA00004417"/>
    </source>
</evidence>
<dbReference type="FunFam" id="3.40.50.300:FF:000016">
    <property type="entry name" value="Oligopeptide ABC transporter ATP-binding component"/>
    <property type="match status" value="1"/>
</dbReference>
<dbReference type="Gene3D" id="3.40.50.300">
    <property type="entry name" value="P-loop containing nucleotide triphosphate hydrolases"/>
    <property type="match status" value="1"/>
</dbReference>
<dbReference type="PANTHER" id="PTHR43776:SF15">
    <property type="entry name" value="GLUTATHIONE IMPORT ATP-BINDING PROTEIN GSIA"/>
    <property type="match status" value="1"/>
</dbReference>
<dbReference type="NCBIfam" id="TIGR01727">
    <property type="entry name" value="oligo_HPY"/>
    <property type="match status" value="1"/>
</dbReference>
<comment type="function">
    <text evidence="12">Part of the ABC transporter complex GsiABCD involved in glutathione import. Responsible for energy coupling to the transport system.</text>
</comment>
<dbReference type="CDD" id="cd03257">
    <property type="entry name" value="ABC_NikE_OppD_transporters"/>
    <property type="match status" value="1"/>
</dbReference>
<feature type="domain" description="ABC transporter" evidence="17">
    <location>
        <begin position="29"/>
        <end position="270"/>
    </location>
</feature>
<dbReference type="EC" id="7.4.2.10" evidence="14"/>
<keyword evidence="8" id="KW-0378">Hydrolase</keyword>
<dbReference type="InterPro" id="IPR017871">
    <property type="entry name" value="ABC_transporter-like_CS"/>
</dbReference>
<keyword evidence="9 18" id="KW-0067">ATP-binding</keyword>
<evidence type="ECO:0000256" key="6">
    <source>
        <dbReference type="ARBA" id="ARBA00022737"/>
    </source>
</evidence>
<evidence type="ECO:0000256" key="2">
    <source>
        <dbReference type="ARBA" id="ARBA00011469"/>
    </source>
</evidence>
<evidence type="ECO:0000256" key="13">
    <source>
        <dbReference type="ARBA" id="ARBA00038416"/>
    </source>
</evidence>
<dbReference type="GO" id="GO:0055085">
    <property type="term" value="P:transmembrane transport"/>
    <property type="evidence" value="ECO:0007669"/>
    <property type="project" value="UniProtKB-ARBA"/>
</dbReference>
<dbReference type="PROSITE" id="PS00211">
    <property type="entry name" value="ABC_TRANSPORTER_1"/>
    <property type="match status" value="1"/>
</dbReference>
<keyword evidence="10" id="KW-1278">Translocase</keyword>
<dbReference type="GO" id="GO:0015833">
    <property type="term" value="P:peptide transport"/>
    <property type="evidence" value="ECO:0007669"/>
    <property type="project" value="InterPro"/>
</dbReference>
<evidence type="ECO:0000256" key="12">
    <source>
        <dbReference type="ARBA" id="ARBA00037530"/>
    </source>
</evidence>
<dbReference type="EMBL" id="LT962688">
    <property type="protein sequence ID" value="SOR31417.1"/>
    <property type="molecule type" value="Genomic_DNA"/>
</dbReference>
<name>A0A2N9AVS1_METEX</name>
<dbReference type="SMART" id="SM00382">
    <property type="entry name" value="AAA"/>
    <property type="match status" value="1"/>
</dbReference>
<dbReference type="PANTHER" id="PTHR43776">
    <property type="entry name" value="TRANSPORT ATP-BINDING PROTEIN"/>
    <property type="match status" value="1"/>
</dbReference>
<keyword evidence="5" id="KW-0997">Cell inner membrane</keyword>
<dbReference type="Pfam" id="PF00005">
    <property type="entry name" value="ABC_tran"/>
    <property type="match status" value="1"/>
</dbReference>
<evidence type="ECO:0000256" key="16">
    <source>
        <dbReference type="ARBA" id="ARBA00047640"/>
    </source>
</evidence>
<dbReference type="InterPro" id="IPR013563">
    <property type="entry name" value="Oligopep_ABC_C"/>
</dbReference>
<dbReference type="InterPro" id="IPR050319">
    <property type="entry name" value="ABC_transp_ATP-bind"/>
</dbReference>
<evidence type="ECO:0000259" key="17">
    <source>
        <dbReference type="PROSITE" id="PS50893"/>
    </source>
</evidence>
<comment type="similarity">
    <text evidence="13">Belongs to the ABC transporter superfamily. Glutathione importer (TC 3.A.1.5.11) family.</text>
</comment>
<dbReference type="Pfam" id="PF08352">
    <property type="entry name" value="oligo_HPY"/>
    <property type="match status" value="1"/>
</dbReference>
<dbReference type="InterPro" id="IPR003593">
    <property type="entry name" value="AAA+_ATPase"/>
</dbReference>
<dbReference type="AlphaFoldDB" id="A0A2N9AVS1"/>
<comment type="subcellular location">
    <subcellularLocation>
        <location evidence="1">Cell inner membrane</location>
        <topology evidence="1">Peripheral membrane protein</topology>
    </subcellularLocation>
</comment>
<dbReference type="GO" id="GO:0016887">
    <property type="term" value="F:ATP hydrolysis activity"/>
    <property type="evidence" value="ECO:0007669"/>
    <property type="project" value="InterPro"/>
</dbReference>
<protein>
    <recommendedName>
        <fullName evidence="15">Glutathione import ATP-binding protein GsiA</fullName>
        <ecNumber evidence="14">7.4.2.10</ecNumber>
    </recommendedName>
</protein>
<evidence type="ECO:0000256" key="11">
    <source>
        <dbReference type="ARBA" id="ARBA00023136"/>
    </source>
</evidence>
<evidence type="ECO:0000256" key="14">
    <source>
        <dbReference type="ARBA" id="ARBA00039050"/>
    </source>
</evidence>
<dbReference type="GO" id="GO:0005886">
    <property type="term" value="C:plasma membrane"/>
    <property type="evidence" value="ECO:0007669"/>
    <property type="project" value="UniProtKB-SubCell"/>
</dbReference>